<evidence type="ECO:0000313" key="9">
    <source>
        <dbReference type="Proteomes" id="UP001165079"/>
    </source>
</evidence>
<keyword evidence="4 5" id="KW-0472">Membrane</keyword>
<dbReference type="PANTHER" id="PTHR43394:SF1">
    <property type="entry name" value="ATP-BINDING CASSETTE SUB-FAMILY B MEMBER 10, MITOCHONDRIAL"/>
    <property type="match status" value="1"/>
</dbReference>
<feature type="transmembrane region" description="Helical" evidence="5">
    <location>
        <begin position="172"/>
        <end position="191"/>
    </location>
</feature>
<dbReference type="InterPro" id="IPR036640">
    <property type="entry name" value="ABC1_TM_sf"/>
</dbReference>
<dbReference type="CDD" id="cd07346">
    <property type="entry name" value="ABC_6TM_exporters"/>
    <property type="match status" value="1"/>
</dbReference>
<dbReference type="PROSITE" id="PS50929">
    <property type="entry name" value="ABC_TM1F"/>
    <property type="match status" value="1"/>
</dbReference>
<accession>A0A9W6W7G9</accession>
<dbReference type="PROSITE" id="PS50893">
    <property type="entry name" value="ABC_TRANSPORTER_2"/>
    <property type="match status" value="1"/>
</dbReference>
<dbReference type="SUPFAM" id="SSF90123">
    <property type="entry name" value="ABC transporter transmembrane region"/>
    <property type="match status" value="1"/>
</dbReference>
<comment type="subcellular location">
    <subcellularLocation>
        <location evidence="1">Cell membrane</location>
        <topology evidence="1">Multi-pass membrane protein</topology>
    </subcellularLocation>
</comment>
<feature type="transmembrane region" description="Helical" evidence="5">
    <location>
        <begin position="30"/>
        <end position="50"/>
    </location>
</feature>
<evidence type="ECO:0000259" key="6">
    <source>
        <dbReference type="PROSITE" id="PS50893"/>
    </source>
</evidence>
<evidence type="ECO:0000259" key="7">
    <source>
        <dbReference type="PROSITE" id="PS50929"/>
    </source>
</evidence>
<dbReference type="GO" id="GO:0016887">
    <property type="term" value="F:ATP hydrolysis activity"/>
    <property type="evidence" value="ECO:0007669"/>
    <property type="project" value="InterPro"/>
</dbReference>
<dbReference type="InterPro" id="IPR017871">
    <property type="entry name" value="ABC_transporter-like_CS"/>
</dbReference>
<protein>
    <submittedName>
        <fullName evidence="8">ABC transporter</fullName>
    </submittedName>
</protein>
<dbReference type="Gene3D" id="1.20.1560.10">
    <property type="entry name" value="ABC transporter type 1, transmembrane domain"/>
    <property type="match status" value="1"/>
</dbReference>
<organism evidence="8 9">
    <name type="scientific">Actinorhabdospora filicis</name>
    <dbReference type="NCBI Taxonomy" id="1785913"/>
    <lineage>
        <taxon>Bacteria</taxon>
        <taxon>Bacillati</taxon>
        <taxon>Actinomycetota</taxon>
        <taxon>Actinomycetes</taxon>
        <taxon>Micromonosporales</taxon>
        <taxon>Micromonosporaceae</taxon>
        <taxon>Actinorhabdospora</taxon>
    </lineage>
</organism>
<sequence length="568" mass="60274">MRLSMPSPHPGVPDSRTPARFMWWLLRQQGWRVVAGMAFGIVWMVCMAVSPALLGKAIDEGVATKDWSRLLPWCGAMLVLAAVGATAGIMRHRTVVLISNHGATRVIQVVTRAAVRVGAALPKQVSTGEVVSVGASDLTSIGMALDITARGTGAVVTLLVIIGILLSISPTLGAVIIVGVPVLMGLVALLIKPIQRREAHYREQQGELSGQAGDIVSGLRVLRGIGGEDLFHRRYRERSQRLRAAGYRIGAVQTWVEALQILLPGLFLALVVWLSARMAAAHDITPGDVVAVYGYAALLTIPLRTFAEAAYKVTRGMVAARRVINILNLQPGVVDGPDTLDPREGELVDPESGLAVPAGTVYAIAATDPDDSARIADRLGRYTESEATYGGVPLNRLPVAEVRSRILVADNDARLFAGAVREELDARGGASEEAVLAAVRAASAEDVIASVPGGLDGEITEDGRSLSGGQRQRLRLARALLFDPEVLVLVEPTSAVDAHTEAAIADRLRAARGGRTTVIATTSPLLLSKVDQVAYVERGKVLATGTHAELLVAEPRYRAVVTREETAA</sequence>
<evidence type="ECO:0000313" key="8">
    <source>
        <dbReference type="EMBL" id="GLZ76549.1"/>
    </source>
</evidence>
<keyword evidence="9" id="KW-1185">Reference proteome</keyword>
<dbReference type="PANTHER" id="PTHR43394">
    <property type="entry name" value="ATP-DEPENDENT PERMEASE MDL1, MITOCHONDRIAL"/>
    <property type="match status" value="1"/>
</dbReference>
<evidence type="ECO:0000256" key="1">
    <source>
        <dbReference type="ARBA" id="ARBA00004651"/>
    </source>
</evidence>
<feature type="transmembrane region" description="Helical" evidence="5">
    <location>
        <begin position="292"/>
        <end position="311"/>
    </location>
</feature>
<dbReference type="Pfam" id="PF00664">
    <property type="entry name" value="ABC_membrane"/>
    <property type="match status" value="1"/>
</dbReference>
<dbReference type="AlphaFoldDB" id="A0A9W6W7G9"/>
<keyword evidence="2 5" id="KW-0812">Transmembrane</keyword>
<dbReference type="Pfam" id="PF00005">
    <property type="entry name" value="ABC_tran"/>
    <property type="match status" value="1"/>
</dbReference>
<dbReference type="EMBL" id="BSTX01000001">
    <property type="protein sequence ID" value="GLZ76549.1"/>
    <property type="molecule type" value="Genomic_DNA"/>
</dbReference>
<dbReference type="InterPro" id="IPR011527">
    <property type="entry name" value="ABC1_TM_dom"/>
</dbReference>
<dbReference type="InterPro" id="IPR003439">
    <property type="entry name" value="ABC_transporter-like_ATP-bd"/>
</dbReference>
<evidence type="ECO:0000256" key="2">
    <source>
        <dbReference type="ARBA" id="ARBA00022692"/>
    </source>
</evidence>
<evidence type="ECO:0000256" key="5">
    <source>
        <dbReference type="SAM" id="Phobius"/>
    </source>
</evidence>
<proteinExistence type="predicted"/>
<dbReference type="InterPro" id="IPR039421">
    <property type="entry name" value="Type_1_exporter"/>
</dbReference>
<dbReference type="GO" id="GO:0005886">
    <property type="term" value="C:plasma membrane"/>
    <property type="evidence" value="ECO:0007669"/>
    <property type="project" value="UniProtKB-SubCell"/>
</dbReference>
<dbReference type="InterPro" id="IPR027417">
    <property type="entry name" value="P-loop_NTPase"/>
</dbReference>
<dbReference type="PROSITE" id="PS00211">
    <property type="entry name" value="ABC_TRANSPORTER_1"/>
    <property type="match status" value="1"/>
</dbReference>
<feature type="transmembrane region" description="Helical" evidence="5">
    <location>
        <begin position="70"/>
        <end position="90"/>
    </location>
</feature>
<dbReference type="Proteomes" id="UP001165079">
    <property type="component" value="Unassembled WGS sequence"/>
</dbReference>
<feature type="transmembrane region" description="Helical" evidence="5">
    <location>
        <begin position="258"/>
        <end position="280"/>
    </location>
</feature>
<dbReference type="GO" id="GO:0005524">
    <property type="term" value="F:ATP binding"/>
    <property type="evidence" value="ECO:0007669"/>
    <property type="project" value="InterPro"/>
</dbReference>
<feature type="domain" description="ABC transporter" evidence="6">
    <location>
        <begin position="321"/>
        <end position="563"/>
    </location>
</feature>
<keyword evidence="3 5" id="KW-1133">Transmembrane helix</keyword>
<comment type="caution">
    <text evidence="8">The sequence shown here is derived from an EMBL/GenBank/DDBJ whole genome shotgun (WGS) entry which is preliminary data.</text>
</comment>
<dbReference type="Gene3D" id="3.40.50.300">
    <property type="entry name" value="P-loop containing nucleotide triphosphate hydrolases"/>
    <property type="match status" value="1"/>
</dbReference>
<reference evidence="8" key="1">
    <citation type="submission" date="2023-03" db="EMBL/GenBank/DDBJ databases">
        <title>Actinorhabdospora filicis NBRC 111898.</title>
        <authorList>
            <person name="Ichikawa N."/>
            <person name="Sato H."/>
            <person name="Tonouchi N."/>
        </authorList>
    </citation>
    <scope>NUCLEOTIDE SEQUENCE</scope>
    <source>
        <strain evidence="8">NBRC 111898</strain>
    </source>
</reference>
<evidence type="ECO:0000256" key="3">
    <source>
        <dbReference type="ARBA" id="ARBA00022989"/>
    </source>
</evidence>
<dbReference type="SUPFAM" id="SSF52540">
    <property type="entry name" value="P-loop containing nucleoside triphosphate hydrolases"/>
    <property type="match status" value="1"/>
</dbReference>
<evidence type="ECO:0000256" key="4">
    <source>
        <dbReference type="ARBA" id="ARBA00023136"/>
    </source>
</evidence>
<gene>
    <name evidence="8" type="ORF">Afil01_13560</name>
</gene>
<feature type="domain" description="ABC transmembrane type-1" evidence="7">
    <location>
        <begin position="34"/>
        <end position="315"/>
    </location>
</feature>
<feature type="transmembrane region" description="Helical" evidence="5">
    <location>
        <begin position="147"/>
        <end position="166"/>
    </location>
</feature>
<dbReference type="GO" id="GO:0015421">
    <property type="term" value="F:ABC-type oligopeptide transporter activity"/>
    <property type="evidence" value="ECO:0007669"/>
    <property type="project" value="TreeGrafter"/>
</dbReference>
<name>A0A9W6W7G9_9ACTN</name>